<keyword evidence="4 11" id="KW-0436">Ligase</keyword>
<protein>
    <recommendedName>
        <fullName evidence="2">nicotinate phosphoribosyltransferase</fullName>
        <ecNumber evidence="2">6.3.4.21</ecNumber>
    </recommendedName>
</protein>
<accession>A0A0V8RW02</accession>
<dbReference type="EC" id="6.3.4.21" evidence="2"/>
<dbReference type="InterPro" id="IPR037128">
    <property type="entry name" value="Quinolinate_PRibosylTase_N_sf"/>
</dbReference>
<keyword evidence="6 11" id="KW-0808">Transferase</keyword>
<evidence type="ECO:0000313" key="11">
    <source>
        <dbReference type="EMBL" id="KSW12221.1"/>
    </source>
</evidence>
<dbReference type="PANTHER" id="PTHR43202:SF1">
    <property type="entry name" value="NICOTINATE PHOSPHORIBOSYLTRANSFERASE"/>
    <property type="match status" value="1"/>
</dbReference>
<evidence type="ECO:0000256" key="1">
    <source>
        <dbReference type="ARBA" id="ARBA00004952"/>
    </source>
</evidence>
<dbReference type="STRING" id="2309.CF15_05550"/>
<name>A0A0V8RW02_PYROC</name>
<dbReference type="CDD" id="cd01571">
    <property type="entry name" value="NAPRTase_B"/>
    <property type="match status" value="1"/>
</dbReference>
<comment type="pathway">
    <text evidence="1">Cofactor biosynthesis; NAD(+) biosynthesis; nicotinate D-ribonucleotide from nicotinate: step 1/1.</text>
</comment>
<evidence type="ECO:0000259" key="8">
    <source>
        <dbReference type="Pfam" id="PF01729"/>
    </source>
</evidence>
<feature type="domain" description="Nicotinate phosphoribosyltransferase C-terminal" evidence="10">
    <location>
        <begin position="357"/>
        <end position="397"/>
    </location>
</feature>
<evidence type="ECO:0000256" key="3">
    <source>
        <dbReference type="ARBA" id="ARBA00022553"/>
    </source>
</evidence>
<dbReference type="Proteomes" id="UP000053352">
    <property type="component" value="Unassembled WGS sequence"/>
</dbReference>
<sequence length="405" mass="45108">MPRRPQLYVADPRDIREGRVTDIYFTRTKRILEAKGLCDTLVRAEFHAYSLPKGYEWAVLAGLEEALAILEGRNVDVYAMREGTLFKPVEPIMVVEGPYCEFAELETAILGVLRHESSVATKAARLRLAAGDKALLFFGLRSAHPALAPMLDRAAYIGGCDAVSGTISREMLGLEPKGTMPHALIIVFGDPVKAWKAFDEIVEPEVPRIALVDTFYDERYEALLAAKTLGDKLFGVRLDTPSSRRGNMRRIVEEVRWTLNLHGYNNVKIIVSGGLDENDIIELRDVADGFGVGTSIAFPPSIDISMDIVEVKRGDKWVPITKRGKLPGMKQVYRCKPLNDTIVPWGQKPEKNCGDGSEPKPLLEKIMEKGELLTEVPSLDEIRNYVLSQLKELGESYTSPSTKQH</sequence>
<dbReference type="GO" id="GO:0009435">
    <property type="term" value="P:NAD+ biosynthetic process"/>
    <property type="evidence" value="ECO:0007669"/>
    <property type="project" value="UniProtKB-UniPathway"/>
</dbReference>
<evidence type="ECO:0000256" key="6">
    <source>
        <dbReference type="ARBA" id="ARBA00022679"/>
    </source>
</evidence>
<keyword evidence="11" id="KW-0328">Glycosyltransferase</keyword>
<dbReference type="InterPro" id="IPR053190">
    <property type="entry name" value="NAPRTase-like"/>
</dbReference>
<comment type="caution">
    <text evidence="11">The sequence shown here is derived from an EMBL/GenBank/DDBJ whole genome shotgun (WGS) entry which is preliminary data.</text>
</comment>
<dbReference type="OrthoDB" id="371831at2157"/>
<dbReference type="InterPro" id="IPR013785">
    <property type="entry name" value="Aldolase_TIM"/>
</dbReference>
<dbReference type="Pfam" id="PF01729">
    <property type="entry name" value="QRPTase_C"/>
    <property type="match status" value="1"/>
</dbReference>
<evidence type="ECO:0000256" key="4">
    <source>
        <dbReference type="ARBA" id="ARBA00022598"/>
    </source>
</evidence>
<evidence type="ECO:0000256" key="2">
    <source>
        <dbReference type="ARBA" id="ARBA00013236"/>
    </source>
</evidence>
<evidence type="ECO:0000256" key="5">
    <source>
        <dbReference type="ARBA" id="ARBA00022642"/>
    </source>
</evidence>
<dbReference type="GO" id="GO:0004516">
    <property type="term" value="F:nicotinate phosphoribosyltransferase activity"/>
    <property type="evidence" value="ECO:0007669"/>
    <property type="project" value="UniProtKB-EC"/>
</dbReference>
<dbReference type="SUPFAM" id="SSF54675">
    <property type="entry name" value="Nicotinate/Quinolinate PRTase N-terminal domain-like"/>
    <property type="match status" value="1"/>
</dbReference>
<dbReference type="InterPro" id="IPR041619">
    <property type="entry name" value="NAPRTase_C"/>
</dbReference>
<dbReference type="Pfam" id="PF17956">
    <property type="entry name" value="NAPRTase_C"/>
    <property type="match status" value="1"/>
</dbReference>
<evidence type="ECO:0000256" key="7">
    <source>
        <dbReference type="ARBA" id="ARBA00048668"/>
    </source>
</evidence>
<dbReference type="PANTHER" id="PTHR43202">
    <property type="entry name" value="NICOTINATE-NUCLEOTIDE PYROPHOSPHORYLASE"/>
    <property type="match status" value="1"/>
</dbReference>
<keyword evidence="3" id="KW-0597">Phosphoprotein</keyword>
<dbReference type="UniPathway" id="UPA00253">
    <property type="reaction ID" value="UER00457"/>
</dbReference>
<feature type="domain" description="Quinolinate phosphoribosyl transferase C-terminal" evidence="8">
    <location>
        <begin position="119"/>
        <end position="307"/>
    </location>
</feature>
<keyword evidence="5" id="KW-0662">Pyridine nucleotide biosynthesis</keyword>
<gene>
    <name evidence="11" type="ORF">CF15_05550</name>
</gene>
<evidence type="ECO:0000259" key="9">
    <source>
        <dbReference type="Pfam" id="PF02749"/>
    </source>
</evidence>
<comment type="catalytic activity">
    <reaction evidence="7">
        <text>5-phospho-alpha-D-ribose 1-diphosphate + nicotinate + ATP + H2O = nicotinate beta-D-ribonucleotide + ADP + phosphate + diphosphate</text>
        <dbReference type="Rhea" id="RHEA:36163"/>
        <dbReference type="ChEBI" id="CHEBI:15377"/>
        <dbReference type="ChEBI" id="CHEBI:30616"/>
        <dbReference type="ChEBI" id="CHEBI:32544"/>
        <dbReference type="ChEBI" id="CHEBI:33019"/>
        <dbReference type="ChEBI" id="CHEBI:43474"/>
        <dbReference type="ChEBI" id="CHEBI:57502"/>
        <dbReference type="ChEBI" id="CHEBI:58017"/>
        <dbReference type="ChEBI" id="CHEBI:456216"/>
        <dbReference type="EC" id="6.3.4.21"/>
    </reaction>
</comment>
<dbReference type="GO" id="GO:0004514">
    <property type="term" value="F:nicotinate-nucleotide diphosphorylase (carboxylating) activity"/>
    <property type="evidence" value="ECO:0007669"/>
    <property type="project" value="InterPro"/>
</dbReference>
<dbReference type="Gene3D" id="3.20.140.10">
    <property type="entry name" value="nicotinate phosphoribosyltransferase"/>
    <property type="match status" value="1"/>
</dbReference>
<dbReference type="AlphaFoldDB" id="A0A0V8RW02"/>
<reference evidence="11 12" key="1">
    <citation type="submission" date="2015-11" db="EMBL/GenBank/DDBJ databases">
        <title>Genome sequence of Pyrodictium occultum PL-19, a marine hyperthermophilic archaeon isolated from Volcano, Italy.</title>
        <authorList>
            <person name="Utturkar S."/>
            <person name="Huber H."/>
            <person name="Leptihn S."/>
            <person name="Brown S."/>
            <person name="Stetter K.O."/>
            <person name="Podar M."/>
        </authorList>
    </citation>
    <scope>NUCLEOTIDE SEQUENCE [LARGE SCALE GENOMIC DNA]</scope>
    <source>
        <strain evidence="11 12">PL-19</strain>
    </source>
</reference>
<evidence type="ECO:0000313" key="12">
    <source>
        <dbReference type="Proteomes" id="UP000053352"/>
    </source>
</evidence>
<dbReference type="RefSeq" id="WP_058370901.1">
    <property type="nucleotide sequence ID" value="NZ_LNTB01000001.1"/>
</dbReference>
<dbReference type="InterPro" id="IPR035809">
    <property type="entry name" value="NAPRTase_arc-type"/>
</dbReference>
<dbReference type="SUPFAM" id="SSF51690">
    <property type="entry name" value="Nicotinate/Quinolinate PRTase C-terminal domain-like"/>
    <property type="match status" value="1"/>
</dbReference>
<dbReference type="InterPro" id="IPR036068">
    <property type="entry name" value="Nicotinate_pribotase-like_C"/>
</dbReference>
<dbReference type="Gene3D" id="3.20.20.70">
    <property type="entry name" value="Aldolase class I"/>
    <property type="match status" value="1"/>
</dbReference>
<dbReference type="PIRSF" id="PIRSF000484">
    <property type="entry name" value="NAPRT"/>
    <property type="match status" value="1"/>
</dbReference>
<dbReference type="InterPro" id="IPR002638">
    <property type="entry name" value="Quinolinate_PRibosylTrfase_C"/>
</dbReference>
<keyword evidence="12" id="KW-1185">Reference proteome</keyword>
<organism evidence="11 12">
    <name type="scientific">Pyrodictium occultum</name>
    <dbReference type="NCBI Taxonomy" id="2309"/>
    <lineage>
        <taxon>Archaea</taxon>
        <taxon>Thermoproteota</taxon>
        <taxon>Thermoprotei</taxon>
        <taxon>Desulfurococcales</taxon>
        <taxon>Pyrodictiaceae</taxon>
        <taxon>Pyrodictium</taxon>
    </lineage>
</organism>
<feature type="domain" description="Quinolinate phosphoribosyl transferase N-terminal" evidence="9">
    <location>
        <begin position="22"/>
        <end position="117"/>
    </location>
</feature>
<dbReference type="InterPro" id="IPR007229">
    <property type="entry name" value="Nic_PRibTrfase-Fam"/>
</dbReference>
<dbReference type="Gene3D" id="3.90.1170.20">
    <property type="entry name" value="Quinolinate phosphoribosyl transferase, N-terminal domain"/>
    <property type="match status" value="1"/>
</dbReference>
<dbReference type="EMBL" id="LNTB01000001">
    <property type="protein sequence ID" value="KSW12221.1"/>
    <property type="molecule type" value="Genomic_DNA"/>
</dbReference>
<dbReference type="NCBIfam" id="NF006415">
    <property type="entry name" value="PRK08662.1"/>
    <property type="match status" value="1"/>
</dbReference>
<dbReference type="Pfam" id="PF02749">
    <property type="entry name" value="QRPTase_N"/>
    <property type="match status" value="1"/>
</dbReference>
<evidence type="ECO:0000259" key="10">
    <source>
        <dbReference type="Pfam" id="PF17956"/>
    </source>
</evidence>
<dbReference type="InterPro" id="IPR022412">
    <property type="entry name" value="Quinolinate_PRibosylTrfase_N"/>
</dbReference>
<proteinExistence type="predicted"/>